<comment type="similarity">
    <text evidence="2 7">Belongs to the peptidase M14 family.</text>
</comment>
<keyword evidence="10" id="KW-0121">Carboxypeptidase</keyword>
<evidence type="ECO:0000256" key="4">
    <source>
        <dbReference type="ARBA" id="ARBA00022801"/>
    </source>
</evidence>
<dbReference type="EMBL" id="JBHSGG010000029">
    <property type="protein sequence ID" value="MFC4728548.1"/>
    <property type="molecule type" value="Genomic_DNA"/>
</dbReference>
<feature type="active site" description="Proton donor/acceptor" evidence="7">
    <location>
        <position position="334"/>
    </location>
</feature>
<dbReference type="Gene3D" id="3.40.630.10">
    <property type="entry name" value="Zn peptidases"/>
    <property type="match status" value="1"/>
</dbReference>
<organism evidence="10 11">
    <name type="scientific">Coralloluteibacterium thermophilum</name>
    <dbReference type="NCBI Taxonomy" id="2707049"/>
    <lineage>
        <taxon>Bacteria</taxon>
        <taxon>Pseudomonadati</taxon>
        <taxon>Pseudomonadota</taxon>
        <taxon>Gammaproteobacteria</taxon>
        <taxon>Lysobacterales</taxon>
        <taxon>Lysobacteraceae</taxon>
        <taxon>Coralloluteibacterium</taxon>
    </lineage>
</organism>
<sequence>MPHRGRCAPVLAVLALLLLLAANATAAPLDYYLPETDAADLDPAIPSPEAFLGYPIGTHYTRHDRLVAYFEALAEASEAVAVERVGESYERRPLIAVTITSPRNHARLDAIRAQRATVLDPDAPAPAADAPVVVLLGYSVHGNETSGAEAALLTAYTLAASRNAETRRWLEQAVVIIDPAQNPDGRDRSASWHNAYGGVPAVADPNDIDHQQAFPGGRTNHYFTDLNRDWLAIAQQETPPRIEVFHRWYPHVHIDFHEMGSGSTYYFEPSPASMHSPLIPQASYDFNATLARYHAEALDAIGSLYYTGENFDNFSPVYGSTYPDFHGGVGVTVEQASSRGLAQETDSGVLTFPFTIRNQVRIGLASVRGAVAEREGLFALQRDFYRSALRQARAHPARAFVFGDADDPTLTRRLLELLLRHRIRVHALDADVSLDGIRFAAGSAYVVPAEQPQFRLVHAIFEETPEVQGAVYGSTSYAIAHAYGLPFARARRAVAAGTRVTALPPAAPGGVAGGPARYAYALEWRDTAAPRALRILLERGVRVRAAFAPFAARTAAGERRFGHGSLVVPVAGQDLDGAALLRALEEAGAEAGVTFHALATGLNPEGVDLGSDRIRPLRAPSVALVMGRGVNATEIGSTWFLLERRLGMPATRLDPAQLARVPLQRYTHLVLASGDYGDWSAATVDAVKRWVAAGGTLVTYGSGSRWAVEQGLAEGVLLREPEALPSARRDFGEQRDAHAAERIAGNLLSADADPSHPLAFGVPQRRIFVNKDSDVVPLPVANPYATAVRIDDAPLVNGYLSERQRARLGGGAYLQVVDAGRGRVVLFSDDPAHRKYWHGTERLLVNALYFADHLATSPGRR</sequence>
<evidence type="ECO:0000259" key="9">
    <source>
        <dbReference type="PROSITE" id="PS52035"/>
    </source>
</evidence>
<keyword evidence="11" id="KW-1185">Reference proteome</keyword>
<dbReference type="Proteomes" id="UP001595892">
    <property type="component" value="Unassembled WGS sequence"/>
</dbReference>
<keyword evidence="5" id="KW-0862">Zinc</keyword>
<keyword evidence="4" id="KW-0378">Hydrolase</keyword>
<evidence type="ECO:0000256" key="5">
    <source>
        <dbReference type="ARBA" id="ARBA00022833"/>
    </source>
</evidence>
<evidence type="ECO:0000256" key="1">
    <source>
        <dbReference type="ARBA" id="ARBA00001947"/>
    </source>
</evidence>
<feature type="signal peptide" evidence="8">
    <location>
        <begin position="1"/>
        <end position="26"/>
    </location>
</feature>
<evidence type="ECO:0000256" key="3">
    <source>
        <dbReference type="ARBA" id="ARBA00022670"/>
    </source>
</evidence>
<dbReference type="PANTHER" id="PTHR11705">
    <property type="entry name" value="PROTEASE FAMILY M14 CARBOXYPEPTIDASE A,B"/>
    <property type="match status" value="1"/>
</dbReference>
<keyword evidence="8" id="KW-0732">Signal</keyword>
<dbReference type="GO" id="GO:0004180">
    <property type="term" value="F:carboxypeptidase activity"/>
    <property type="evidence" value="ECO:0007669"/>
    <property type="project" value="UniProtKB-KW"/>
</dbReference>
<proteinExistence type="inferred from homology"/>
<dbReference type="SMART" id="SM00631">
    <property type="entry name" value="Zn_pept"/>
    <property type="match status" value="1"/>
</dbReference>
<gene>
    <name evidence="10" type="ORF">ACFO3Q_10250</name>
</gene>
<feature type="chain" id="PRO_5046949931" evidence="8">
    <location>
        <begin position="27"/>
        <end position="861"/>
    </location>
</feature>
<evidence type="ECO:0000256" key="2">
    <source>
        <dbReference type="ARBA" id="ARBA00005988"/>
    </source>
</evidence>
<keyword evidence="6" id="KW-0482">Metalloprotease</keyword>
<dbReference type="PANTHER" id="PTHR11705:SF143">
    <property type="entry name" value="SLL0236 PROTEIN"/>
    <property type="match status" value="1"/>
</dbReference>
<dbReference type="InterPro" id="IPR029062">
    <property type="entry name" value="Class_I_gatase-like"/>
</dbReference>
<dbReference type="InterPro" id="IPR000834">
    <property type="entry name" value="Peptidase_M14"/>
</dbReference>
<evidence type="ECO:0000256" key="8">
    <source>
        <dbReference type="SAM" id="SignalP"/>
    </source>
</evidence>
<evidence type="ECO:0000313" key="11">
    <source>
        <dbReference type="Proteomes" id="UP001595892"/>
    </source>
</evidence>
<dbReference type="PROSITE" id="PS52035">
    <property type="entry name" value="PEPTIDASE_M14"/>
    <property type="match status" value="1"/>
</dbReference>
<feature type="domain" description="Peptidase M14" evidence="9">
    <location>
        <begin position="59"/>
        <end position="356"/>
    </location>
</feature>
<comment type="caution">
    <text evidence="10">The sequence shown here is derived from an EMBL/GenBank/DDBJ whole genome shotgun (WGS) entry which is preliminary data.</text>
</comment>
<dbReference type="Pfam" id="PF00246">
    <property type="entry name" value="Peptidase_M14"/>
    <property type="match status" value="1"/>
</dbReference>
<keyword evidence="3" id="KW-0645">Protease</keyword>
<reference evidence="11" key="1">
    <citation type="journal article" date="2019" name="Int. J. Syst. Evol. Microbiol.">
        <title>The Global Catalogue of Microorganisms (GCM) 10K type strain sequencing project: providing services to taxonomists for standard genome sequencing and annotation.</title>
        <authorList>
            <consortium name="The Broad Institute Genomics Platform"/>
            <consortium name="The Broad Institute Genome Sequencing Center for Infectious Disease"/>
            <person name="Wu L."/>
            <person name="Ma J."/>
        </authorList>
    </citation>
    <scope>NUCLEOTIDE SEQUENCE [LARGE SCALE GENOMIC DNA]</scope>
    <source>
        <strain evidence="11">CGMCC 1.13574</strain>
    </source>
</reference>
<accession>A0ABV9NNY7</accession>
<evidence type="ECO:0000256" key="7">
    <source>
        <dbReference type="PROSITE-ProRule" id="PRU01379"/>
    </source>
</evidence>
<protein>
    <submittedName>
        <fullName evidence="10">M14 family zinc carboxypeptidase</fullName>
    </submittedName>
</protein>
<name>A0ABV9NNY7_9GAMM</name>
<evidence type="ECO:0000313" key="10">
    <source>
        <dbReference type="EMBL" id="MFC4728548.1"/>
    </source>
</evidence>
<dbReference type="RefSeq" id="WP_377004577.1">
    <property type="nucleotide sequence ID" value="NZ_JBHSGG010000029.1"/>
</dbReference>
<dbReference type="SUPFAM" id="SSF52317">
    <property type="entry name" value="Class I glutamine amidotransferase-like"/>
    <property type="match status" value="1"/>
</dbReference>
<dbReference type="SUPFAM" id="SSF53187">
    <property type="entry name" value="Zn-dependent exopeptidases"/>
    <property type="match status" value="1"/>
</dbReference>
<evidence type="ECO:0000256" key="6">
    <source>
        <dbReference type="ARBA" id="ARBA00023049"/>
    </source>
</evidence>
<comment type="cofactor">
    <cofactor evidence="1">
        <name>Zn(2+)</name>
        <dbReference type="ChEBI" id="CHEBI:29105"/>
    </cofactor>
</comment>